<gene>
    <name evidence="2" type="ORF">MUN88_20370</name>
</gene>
<evidence type="ECO:0000313" key="3">
    <source>
        <dbReference type="Proteomes" id="UP000831782"/>
    </source>
</evidence>
<feature type="transmembrane region" description="Helical" evidence="1">
    <location>
        <begin position="5"/>
        <end position="25"/>
    </location>
</feature>
<evidence type="ECO:0000256" key="1">
    <source>
        <dbReference type="SAM" id="Phobius"/>
    </source>
</evidence>
<sequence>MTQNLVRFLLFFLLGTVISLTVLYLFGYLSFVTGLIDIILTAFTGWGYTKLMELEEKAKQ</sequence>
<keyword evidence="1" id="KW-0812">Transmembrane</keyword>
<proteinExistence type="predicted"/>
<dbReference type="EMBL" id="CP095072">
    <property type="protein sequence ID" value="UOQ48361.1"/>
    <property type="molecule type" value="Genomic_DNA"/>
</dbReference>
<feature type="transmembrane region" description="Helical" evidence="1">
    <location>
        <begin position="31"/>
        <end position="49"/>
    </location>
</feature>
<organism evidence="2 3">
    <name type="scientific">Gracilibacillus caseinilyticus</name>
    <dbReference type="NCBI Taxonomy" id="2932256"/>
    <lineage>
        <taxon>Bacteria</taxon>
        <taxon>Bacillati</taxon>
        <taxon>Bacillota</taxon>
        <taxon>Bacilli</taxon>
        <taxon>Bacillales</taxon>
        <taxon>Bacillaceae</taxon>
        <taxon>Gracilibacillus</taxon>
    </lineage>
</organism>
<evidence type="ECO:0000313" key="2">
    <source>
        <dbReference type="EMBL" id="UOQ48361.1"/>
    </source>
</evidence>
<reference evidence="2 3" key="1">
    <citation type="submission" date="2022-04" db="EMBL/GenBank/DDBJ databases">
        <title>Gracilibacillus sp. isolated from saltern.</title>
        <authorList>
            <person name="Won M."/>
            <person name="Lee C.-M."/>
            <person name="Woen H.-Y."/>
            <person name="Kwon S.-W."/>
        </authorList>
    </citation>
    <scope>NUCLEOTIDE SEQUENCE [LARGE SCALE GENOMIC DNA]</scope>
    <source>
        <strain evidence="2 3">SSWR10-1</strain>
    </source>
</reference>
<keyword evidence="1" id="KW-1133">Transmembrane helix</keyword>
<accession>A0ABY4EWF5</accession>
<name>A0ABY4EWF5_9BACI</name>
<keyword evidence="1" id="KW-0472">Membrane</keyword>
<protein>
    <submittedName>
        <fullName evidence="2">Uncharacterized protein</fullName>
    </submittedName>
</protein>
<dbReference type="Proteomes" id="UP000831782">
    <property type="component" value="Chromosome"/>
</dbReference>
<dbReference type="RefSeq" id="WP_244718767.1">
    <property type="nucleotide sequence ID" value="NZ_CP095072.1"/>
</dbReference>
<keyword evidence="3" id="KW-1185">Reference proteome</keyword>